<evidence type="ECO:0000313" key="1">
    <source>
        <dbReference type="EMBL" id="TKA73481.1"/>
    </source>
</evidence>
<gene>
    <name evidence="1" type="ORF">B0A49_04205</name>
</gene>
<reference evidence="1 2" key="1">
    <citation type="submission" date="2017-03" db="EMBL/GenBank/DDBJ databases">
        <title>Genomes of endolithic fungi from Antarctica.</title>
        <authorList>
            <person name="Coleine C."/>
            <person name="Masonjones S."/>
            <person name="Stajich J.E."/>
        </authorList>
    </citation>
    <scope>NUCLEOTIDE SEQUENCE [LARGE SCALE GENOMIC DNA]</scope>
    <source>
        <strain evidence="1 2">CCFEE 5187</strain>
    </source>
</reference>
<dbReference type="Proteomes" id="UP000308768">
    <property type="component" value="Unassembled WGS sequence"/>
</dbReference>
<name>A0A4U0XBI6_9PEZI</name>
<organism evidence="1 2">
    <name type="scientific">Cryomyces minteri</name>
    <dbReference type="NCBI Taxonomy" id="331657"/>
    <lineage>
        <taxon>Eukaryota</taxon>
        <taxon>Fungi</taxon>
        <taxon>Dikarya</taxon>
        <taxon>Ascomycota</taxon>
        <taxon>Pezizomycotina</taxon>
        <taxon>Dothideomycetes</taxon>
        <taxon>Dothideomycetes incertae sedis</taxon>
        <taxon>Cryomyces</taxon>
    </lineage>
</organism>
<accession>A0A4U0XBI6</accession>
<dbReference type="EMBL" id="NAJN01000430">
    <property type="protein sequence ID" value="TKA73481.1"/>
    <property type="molecule type" value="Genomic_DNA"/>
</dbReference>
<protein>
    <recommendedName>
        <fullName evidence="3">DUF1763-domain-containing protein</fullName>
    </recommendedName>
</protein>
<sequence length="127" mass="14935">MNSSGKNVVLAYRHIYRHGLRAVQYSAPARYTLRDRLRNTFRKGKPSDFSRDRIDKTLQFLDGAARSKGIEHRIVKTLLFVWFHEPYSIAKRLNSKERAETKIKSTAYDHFYHTLDMLNESVGMCIR</sequence>
<comment type="caution">
    <text evidence="1">The sequence shown here is derived from an EMBL/GenBank/DDBJ whole genome shotgun (WGS) entry which is preliminary data.</text>
</comment>
<dbReference type="OrthoDB" id="4392610at2759"/>
<dbReference type="STRING" id="331657.A0A4U0XBI6"/>
<evidence type="ECO:0000313" key="2">
    <source>
        <dbReference type="Proteomes" id="UP000308768"/>
    </source>
</evidence>
<proteinExistence type="predicted"/>
<evidence type="ECO:0008006" key="3">
    <source>
        <dbReference type="Google" id="ProtNLM"/>
    </source>
</evidence>
<keyword evidence="2" id="KW-1185">Reference proteome</keyword>
<dbReference type="AlphaFoldDB" id="A0A4U0XBI6"/>